<dbReference type="AlphaFoldDB" id="A0A543DR65"/>
<evidence type="ECO:0000256" key="2">
    <source>
        <dbReference type="SAM" id="SignalP"/>
    </source>
</evidence>
<keyword evidence="4" id="KW-1185">Reference proteome</keyword>
<evidence type="ECO:0008006" key="5">
    <source>
        <dbReference type="Google" id="ProtNLM"/>
    </source>
</evidence>
<evidence type="ECO:0000313" key="3">
    <source>
        <dbReference type="EMBL" id="TQM11794.1"/>
    </source>
</evidence>
<dbReference type="PROSITE" id="PS51257">
    <property type="entry name" value="PROKAR_LIPOPROTEIN"/>
    <property type="match status" value="1"/>
</dbReference>
<evidence type="ECO:0000256" key="1">
    <source>
        <dbReference type="SAM" id="MobiDB-lite"/>
    </source>
</evidence>
<comment type="caution">
    <text evidence="3">The sequence shown here is derived from an EMBL/GenBank/DDBJ whole genome shotgun (WGS) entry which is preliminary data.</text>
</comment>
<dbReference type="InterPro" id="IPR006311">
    <property type="entry name" value="TAT_signal"/>
</dbReference>
<accession>A0A543DR65</accession>
<keyword evidence="2" id="KW-0732">Signal</keyword>
<protein>
    <recommendedName>
        <fullName evidence="5">PASTA domain-containing protein</fullName>
    </recommendedName>
</protein>
<dbReference type="RefSeq" id="WP_142056192.1">
    <property type="nucleotide sequence ID" value="NZ_VFPA01000002.1"/>
</dbReference>
<reference evidence="3 4" key="1">
    <citation type="submission" date="2019-06" db="EMBL/GenBank/DDBJ databases">
        <title>Sequencing the genomes of 1000 actinobacteria strains.</title>
        <authorList>
            <person name="Klenk H.-P."/>
        </authorList>
    </citation>
    <scope>NUCLEOTIDE SEQUENCE [LARGE SCALE GENOMIC DNA]</scope>
    <source>
        <strain evidence="3 4">DSM 45301</strain>
    </source>
</reference>
<proteinExistence type="predicted"/>
<evidence type="ECO:0000313" key="4">
    <source>
        <dbReference type="Proteomes" id="UP000315677"/>
    </source>
</evidence>
<name>A0A543DR65_9PSEU</name>
<dbReference type="Proteomes" id="UP000315677">
    <property type="component" value="Unassembled WGS sequence"/>
</dbReference>
<feature type="compositionally biased region" description="Low complexity" evidence="1">
    <location>
        <begin position="114"/>
        <end position="133"/>
    </location>
</feature>
<organism evidence="3 4">
    <name type="scientific">Pseudonocardia kunmingensis</name>
    <dbReference type="NCBI Taxonomy" id="630975"/>
    <lineage>
        <taxon>Bacteria</taxon>
        <taxon>Bacillati</taxon>
        <taxon>Actinomycetota</taxon>
        <taxon>Actinomycetes</taxon>
        <taxon>Pseudonocardiales</taxon>
        <taxon>Pseudonocardiaceae</taxon>
        <taxon>Pseudonocardia</taxon>
    </lineage>
</organism>
<feature type="signal peptide" evidence="2">
    <location>
        <begin position="1"/>
        <end position="32"/>
    </location>
</feature>
<dbReference type="EMBL" id="VFPA01000002">
    <property type="protein sequence ID" value="TQM11794.1"/>
    <property type="molecule type" value="Genomic_DNA"/>
</dbReference>
<sequence>MNLTTRRGLRLAATLGVAAALTGCGSGAGAPAAPAGPSVPDVVDDPLDRAVSTLQAVRFPARSQDLLGDRSQAVDGTWIVCTQDPEPGPAAEGTVVELGVVKDVEACPGAVAVATPPATTTPVPTSAAVAEPQRAPRPAPEPAEEDDSGGAPPGPGRQGP</sequence>
<gene>
    <name evidence="3" type="ORF">FB558_4366</name>
</gene>
<feature type="region of interest" description="Disordered" evidence="1">
    <location>
        <begin position="114"/>
        <end position="160"/>
    </location>
</feature>
<feature type="chain" id="PRO_5021891659" description="PASTA domain-containing protein" evidence="2">
    <location>
        <begin position="33"/>
        <end position="160"/>
    </location>
</feature>
<dbReference type="OrthoDB" id="4335972at2"/>
<dbReference type="PROSITE" id="PS51318">
    <property type="entry name" value="TAT"/>
    <property type="match status" value="1"/>
</dbReference>